<comment type="caution">
    <text evidence="1">The sequence shown here is derived from an EMBL/GenBank/DDBJ whole genome shotgun (WGS) entry which is preliminary data.</text>
</comment>
<sequence length="174" mass="19290">MAVRQAGLPQSFGEPQFQQPPFRLVTNHFRPRAIIQLPKIWKHNSCRIALLSQGVSGQRAVVSPLFTATWRNIVDRSAQLHGCFHFIPAKGGWTMFKSTSGNLVGTLYIYDSNSPFNDVIMNKYMSEGLPITPTSIGLGSDAVRNATVNSLTLDVIMNLTRAPLPSEYKLLDSE</sequence>
<keyword evidence="2" id="KW-1185">Reference proteome</keyword>
<dbReference type="Proteomes" id="UP000664534">
    <property type="component" value="Unassembled WGS sequence"/>
</dbReference>
<evidence type="ECO:0000313" key="1">
    <source>
        <dbReference type="EMBL" id="CAF9919744.1"/>
    </source>
</evidence>
<organism evidence="1 2">
    <name type="scientific">Imshaugia aleurites</name>
    <dbReference type="NCBI Taxonomy" id="172621"/>
    <lineage>
        <taxon>Eukaryota</taxon>
        <taxon>Fungi</taxon>
        <taxon>Dikarya</taxon>
        <taxon>Ascomycota</taxon>
        <taxon>Pezizomycotina</taxon>
        <taxon>Lecanoromycetes</taxon>
        <taxon>OSLEUM clade</taxon>
        <taxon>Lecanoromycetidae</taxon>
        <taxon>Lecanorales</taxon>
        <taxon>Lecanorineae</taxon>
        <taxon>Parmeliaceae</taxon>
        <taxon>Imshaugia</taxon>
    </lineage>
</organism>
<protein>
    <submittedName>
        <fullName evidence="1">Uncharacterized protein</fullName>
    </submittedName>
</protein>
<dbReference type="EMBL" id="CAJPDT010000023">
    <property type="protein sequence ID" value="CAF9919744.1"/>
    <property type="molecule type" value="Genomic_DNA"/>
</dbReference>
<dbReference type="AlphaFoldDB" id="A0A8H3F855"/>
<name>A0A8H3F855_9LECA</name>
<accession>A0A8H3F855</accession>
<proteinExistence type="predicted"/>
<dbReference type="OrthoDB" id="5348582at2759"/>
<gene>
    <name evidence="1" type="ORF">IMSHALPRED_004719</name>
</gene>
<evidence type="ECO:0000313" key="2">
    <source>
        <dbReference type="Proteomes" id="UP000664534"/>
    </source>
</evidence>
<reference evidence="1" key="1">
    <citation type="submission" date="2021-03" db="EMBL/GenBank/DDBJ databases">
        <authorList>
            <person name="Tagirdzhanova G."/>
        </authorList>
    </citation>
    <scope>NUCLEOTIDE SEQUENCE</scope>
</reference>